<dbReference type="PANTHER" id="PTHR30290:SF9">
    <property type="entry name" value="OLIGOPEPTIDE-BINDING PROTEIN APPA"/>
    <property type="match status" value="1"/>
</dbReference>
<evidence type="ECO:0000313" key="7">
    <source>
        <dbReference type="Proteomes" id="UP001652442"/>
    </source>
</evidence>
<comment type="caution">
    <text evidence="6">The sequence shown here is derived from an EMBL/GenBank/DDBJ whole genome shotgun (WGS) entry which is preliminary data.</text>
</comment>
<dbReference type="EMBL" id="JAOQJQ010000001">
    <property type="protein sequence ID" value="MCU6761260.1"/>
    <property type="molecule type" value="Genomic_DNA"/>
</dbReference>
<feature type="signal peptide" evidence="4">
    <location>
        <begin position="1"/>
        <end position="24"/>
    </location>
</feature>
<feature type="domain" description="Solute-binding protein family 5" evidence="5">
    <location>
        <begin position="85"/>
        <end position="441"/>
    </location>
</feature>
<dbReference type="Gene3D" id="3.40.190.10">
    <property type="entry name" value="Periplasmic binding protein-like II"/>
    <property type="match status" value="1"/>
</dbReference>
<dbReference type="InterPro" id="IPR030678">
    <property type="entry name" value="Peptide/Ni-bd"/>
</dbReference>
<sequence>MMKKHICILLAAACILFLFTGCQNKEEEISVSSLSSETNQETEENKELIFAGNKITEINPLLDTCEGLSDLIFSGLLKHSKDGSPVADLAESYAFDEETLTYTFQLKEGIMWHDGELFTADDVVFTYNLLTQDRNLDSDLECNYTDIESVKPAGPYTVEIKFKKYNASMLNYFTIGILPVHLLEGDNMNTTAFNQAPVGTGRYRFVSWDNSSGEIRLERNEYYYDKVPEIETVIYRMANNDQEKAEMLKNKEADLASIGPVTSEQLKDSSLYEHLECQSAEYCFISFSYLSDFWENNADSMTVLNYAADKGAIVKNILKNSGSAAFSPIQYHSFGGNKKADIYSYDLDTFAKKMEKLGWKKSDDGFYVRNGQKFTIRIQVLSSEDTQVDIANMISLQLKNAGIDMQVVLVDEISQDSETDGFLTTFAVPFEPDELYRKFTSKGSSNITGYSNSRIDTLLNAGRHEKDTQKRKQIYQNFETAYAKNPGEIPIAYMNANYAAVNGLKGIDTDRMFSGHACDIMWNIENWTIVK</sequence>
<reference evidence="6 7" key="1">
    <citation type="journal article" date="2021" name="ISME Commun">
        <title>Automated analysis of genomic sequences facilitates high-throughput and comprehensive description of bacteria.</title>
        <authorList>
            <person name="Hitch T.C.A."/>
        </authorList>
    </citation>
    <scope>NUCLEOTIDE SEQUENCE [LARGE SCALE GENOMIC DNA]</scope>
    <source>
        <strain evidence="6 7">Sanger_109</strain>
    </source>
</reference>
<dbReference type="Gene3D" id="3.90.76.10">
    <property type="entry name" value="Dipeptide-binding Protein, Domain 1"/>
    <property type="match status" value="1"/>
</dbReference>
<name>A0ABT2TGD5_9FIRM</name>
<evidence type="ECO:0000256" key="1">
    <source>
        <dbReference type="ARBA" id="ARBA00005695"/>
    </source>
</evidence>
<dbReference type="InterPro" id="IPR000914">
    <property type="entry name" value="SBP_5_dom"/>
</dbReference>
<evidence type="ECO:0000259" key="5">
    <source>
        <dbReference type="Pfam" id="PF00496"/>
    </source>
</evidence>
<gene>
    <name evidence="6" type="ORF">OCV88_02770</name>
</gene>
<dbReference type="InterPro" id="IPR039424">
    <property type="entry name" value="SBP_5"/>
</dbReference>
<dbReference type="Gene3D" id="3.10.105.10">
    <property type="entry name" value="Dipeptide-binding Protein, Domain 3"/>
    <property type="match status" value="1"/>
</dbReference>
<feature type="chain" id="PRO_5045563873" evidence="4">
    <location>
        <begin position="25"/>
        <end position="531"/>
    </location>
</feature>
<keyword evidence="2" id="KW-0813">Transport</keyword>
<dbReference type="PIRSF" id="PIRSF002741">
    <property type="entry name" value="MppA"/>
    <property type="match status" value="1"/>
</dbReference>
<dbReference type="SUPFAM" id="SSF53850">
    <property type="entry name" value="Periplasmic binding protein-like II"/>
    <property type="match status" value="1"/>
</dbReference>
<evidence type="ECO:0000256" key="3">
    <source>
        <dbReference type="ARBA" id="ARBA00022729"/>
    </source>
</evidence>
<comment type="similarity">
    <text evidence="1">Belongs to the bacterial solute-binding protein 5 family.</text>
</comment>
<evidence type="ECO:0000256" key="4">
    <source>
        <dbReference type="SAM" id="SignalP"/>
    </source>
</evidence>
<proteinExistence type="inferred from homology"/>
<keyword evidence="3 4" id="KW-0732">Signal</keyword>
<keyword evidence="7" id="KW-1185">Reference proteome</keyword>
<dbReference type="RefSeq" id="WP_158424101.1">
    <property type="nucleotide sequence ID" value="NZ_JAOQJQ010000001.1"/>
</dbReference>
<evidence type="ECO:0000313" key="6">
    <source>
        <dbReference type="EMBL" id="MCU6761260.1"/>
    </source>
</evidence>
<accession>A0ABT2TGD5</accession>
<evidence type="ECO:0000256" key="2">
    <source>
        <dbReference type="ARBA" id="ARBA00022448"/>
    </source>
</evidence>
<protein>
    <submittedName>
        <fullName evidence="6">ABC transporter substrate-binding protein</fullName>
    </submittedName>
</protein>
<dbReference type="PANTHER" id="PTHR30290">
    <property type="entry name" value="PERIPLASMIC BINDING COMPONENT OF ABC TRANSPORTER"/>
    <property type="match status" value="1"/>
</dbReference>
<organism evidence="6 7">
    <name type="scientific">Brotonthovivens ammoniilytica</name>
    <dbReference type="NCBI Taxonomy" id="2981725"/>
    <lineage>
        <taxon>Bacteria</taxon>
        <taxon>Bacillati</taxon>
        <taxon>Bacillota</taxon>
        <taxon>Clostridia</taxon>
        <taxon>Lachnospirales</taxon>
        <taxon>Lachnospiraceae</taxon>
        <taxon>Brotonthovivens</taxon>
    </lineage>
</organism>
<dbReference type="Proteomes" id="UP001652442">
    <property type="component" value="Unassembled WGS sequence"/>
</dbReference>
<dbReference type="Pfam" id="PF00496">
    <property type="entry name" value="SBP_bac_5"/>
    <property type="match status" value="1"/>
</dbReference>
<dbReference type="PROSITE" id="PS51257">
    <property type="entry name" value="PROKAR_LIPOPROTEIN"/>
    <property type="match status" value="1"/>
</dbReference>